<sequence length="83" mass="9548">MTEAWNVVSKMLASGMLPDVVTYNTIATAYSQNDETDRAEVMILEMQKNGVQPKERTCGIIISGYRKEDRIKEALRFVYRMKL</sequence>
<accession>A0A1R3J881</accession>
<evidence type="ECO:0000256" key="1">
    <source>
        <dbReference type="ARBA" id="ARBA00022737"/>
    </source>
</evidence>
<reference evidence="4" key="1">
    <citation type="submission" date="2013-09" db="EMBL/GenBank/DDBJ databases">
        <title>Corchorus olitorius genome sequencing.</title>
        <authorList>
            <person name="Alam M."/>
            <person name="Haque M.S."/>
            <person name="Islam M.S."/>
            <person name="Emdad E.M."/>
            <person name="Islam M.M."/>
            <person name="Ahmed B."/>
            <person name="Halim A."/>
            <person name="Hossen Q.M.M."/>
            <person name="Hossain M.Z."/>
            <person name="Ahmed R."/>
            <person name="Khan M.M."/>
            <person name="Islam R."/>
            <person name="Rashid M.M."/>
            <person name="Khan S.A."/>
            <person name="Rahman M.S."/>
            <person name="Alam M."/>
            <person name="Yahiya A.S."/>
            <person name="Khan M.S."/>
            <person name="Azam M.S."/>
            <person name="Haque T."/>
            <person name="Lashkar M.Z.H."/>
            <person name="Akhand A.I."/>
            <person name="Morshed G."/>
            <person name="Roy S."/>
            <person name="Uddin K.S."/>
            <person name="Rabeya T."/>
            <person name="Hossain A.S."/>
            <person name="Chowdhury A."/>
            <person name="Snigdha A.R."/>
            <person name="Mortoza M.S."/>
            <person name="Matin S.A."/>
            <person name="Hoque S.M.E."/>
            <person name="Islam M.K."/>
            <person name="Roy D.K."/>
            <person name="Haider R."/>
            <person name="Moosa M.M."/>
            <person name="Elias S.M."/>
            <person name="Hasan A.M."/>
            <person name="Jahan S."/>
            <person name="Shafiuddin M."/>
            <person name="Mahmood N."/>
            <person name="Shommy N.S."/>
        </authorList>
    </citation>
    <scope>NUCLEOTIDE SEQUENCE [LARGE SCALE GENOMIC DNA]</scope>
    <source>
        <strain evidence="4">cv. O-4</strain>
    </source>
</reference>
<dbReference type="NCBIfam" id="TIGR00756">
    <property type="entry name" value="PPR"/>
    <property type="match status" value="2"/>
</dbReference>
<dbReference type="PANTHER" id="PTHR47931:SF1">
    <property type="entry name" value="PPR CONTAINING PLANT-LIKE PROTEIN"/>
    <property type="match status" value="1"/>
</dbReference>
<dbReference type="AlphaFoldDB" id="A0A1R3J881"/>
<gene>
    <name evidence="3" type="ORF">COLO4_18698</name>
</gene>
<evidence type="ECO:0000313" key="4">
    <source>
        <dbReference type="Proteomes" id="UP000187203"/>
    </source>
</evidence>
<evidence type="ECO:0000256" key="2">
    <source>
        <dbReference type="PROSITE-ProRule" id="PRU00708"/>
    </source>
</evidence>
<dbReference type="OrthoDB" id="185373at2759"/>
<dbReference type="STRING" id="93759.A0A1R3J881"/>
<organism evidence="3 4">
    <name type="scientific">Corchorus olitorius</name>
    <dbReference type="NCBI Taxonomy" id="93759"/>
    <lineage>
        <taxon>Eukaryota</taxon>
        <taxon>Viridiplantae</taxon>
        <taxon>Streptophyta</taxon>
        <taxon>Embryophyta</taxon>
        <taxon>Tracheophyta</taxon>
        <taxon>Spermatophyta</taxon>
        <taxon>Magnoliopsida</taxon>
        <taxon>eudicotyledons</taxon>
        <taxon>Gunneridae</taxon>
        <taxon>Pentapetalae</taxon>
        <taxon>rosids</taxon>
        <taxon>malvids</taxon>
        <taxon>Malvales</taxon>
        <taxon>Malvaceae</taxon>
        <taxon>Grewioideae</taxon>
        <taxon>Apeibeae</taxon>
        <taxon>Corchorus</taxon>
    </lineage>
</organism>
<keyword evidence="1" id="KW-0677">Repeat</keyword>
<dbReference type="InterPro" id="IPR002885">
    <property type="entry name" value="PPR_rpt"/>
</dbReference>
<comment type="caution">
    <text evidence="3">The sequence shown here is derived from an EMBL/GenBank/DDBJ whole genome shotgun (WGS) entry which is preliminary data.</text>
</comment>
<dbReference type="PROSITE" id="PS51375">
    <property type="entry name" value="PPR"/>
    <property type="match status" value="1"/>
</dbReference>
<dbReference type="EMBL" id="AWUE01016488">
    <property type="protein sequence ID" value="OMO91042.1"/>
    <property type="molecule type" value="Genomic_DNA"/>
</dbReference>
<feature type="repeat" description="PPR" evidence="2">
    <location>
        <begin position="19"/>
        <end position="53"/>
    </location>
</feature>
<dbReference type="PANTHER" id="PTHR47931">
    <property type="entry name" value="OS01G0228400 PROTEIN"/>
    <property type="match status" value="1"/>
</dbReference>
<dbReference type="Gene3D" id="1.25.40.10">
    <property type="entry name" value="Tetratricopeptide repeat domain"/>
    <property type="match status" value="1"/>
</dbReference>
<protein>
    <recommendedName>
        <fullName evidence="5">Pentatricopeptide repeat-containing protein</fullName>
    </recommendedName>
</protein>
<keyword evidence="4" id="KW-1185">Reference proteome</keyword>
<dbReference type="Pfam" id="PF13041">
    <property type="entry name" value="PPR_2"/>
    <property type="match status" value="1"/>
</dbReference>
<proteinExistence type="predicted"/>
<name>A0A1R3J881_9ROSI</name>
<evidence type="ECO:0008006" key="5">
    <source>
        <dbReference type="Google" id="ProtNLM"/>
    </source>
</evidence>
<evidence type="ECO:0000313" key="3">
    <source>
        <dbReference type="EMBL" id="OMO91042.1"/>
    </source>
</evidence>
<dbReference type="InterPro" id="IPR011990">
    <property type="entry name" value="TPR-like_helical_dom_sf"/>
</dbReference>
<dbReference type="Proteomes" id="UP000187203">
    <property type="component" value="Unassembled WGS sequence"/>
</dbReference>